<evidence type="ECO:0000313" key="6">
    <source>
        <dbReference type="Proteomes" id="UP000324632"/>
    </source>
</evidence>
<feature type="domain" description="RRM" evidence="4">
    <location>
        <begin position="27"/>
        <end position="100"/>
    </location>
</feature>
<feature type="domain" description="RRM" evidence="4">
    <location>
        <begin position="200"/>
        <end position="275"/>
    </location>
</feature>
<organism evidence="5 6">
    <name type="scientific">Triplophysa tibetana</name>
    <dbReference type="NCBI Taxonomy" id="1572043"/>
    <lineage>
        <taxon>Eukaryota</taxon>
        <taxon>Metazoa</taxon>
        <taxon>Chordata</taxon>
        <taxon>Craniata</taxon>
        <taxon>Vertebrata</taxon>
        <taxon>Euteleostomi</taxon>
        <taxon>Actinopterygii</taxon>
        <taxon>Neopterygii</taxon>
        <taxon>Teleostei</taxon>
        <taxon>Ostariophysi</taxon>
        <taxon>Cypriniformes</taxon>
        <taxon>Nemacheilidae</taxon>
        <taxon>Triplophysa</taxon>
    </lineage>
</organism>
<dbReference type="PANTHER" id="PTHR48027">
    <property type="entry name" value="HETEROGENEOUS NUCLEAR RIBONUCLEOPROTEIN 87F-RELATED"/>
    <property type="match status" value="1"/>
</dbReference>
<protein>
    <submittedName>
        <fullName evidence="5">Nucleolin Protein C23</fullName>
    </submittedName>
</protein>
<feature type="compositionally biased region" description="Gly residues" evidence="3">
    <location>
        <begin position="293"/>
        <end position="304"/>
    </location>
</feature>
<dbReference type="InterPro" id="IPR012677">
    <property type="entry name" value="Nucleotide-bd_a/b_plait_sf"/>
</dbReference>
<evidence type="ECO:0000256" key="1">
    <source>
        <dbReference type="ARBA" id="ARBA00022884"/>
    </source>
</evidence>
<dbReference type="InterPro" id="IPR035979">
    <property type="entry name" value="RBD_domain_sf"/>
</dbReference>
<reference evidence="5 6" key="1">
    <citation type="journal article" date="2019" name="Mol. Ecol. Resour.">
        <title>Chromosome-level genome assembly of Triplophysa tibetana, a fish adapted to the harsh high-altitude environment of the Tibetan Plateau.</title>
        <authorList>
            <person name="Yang X."/>
            <person name="Liu H."/>
            <person name="Ma Z."/>
            <person name="Zou Y."/>
            <person name="Zou M."/>
            <person name="Mao Y."/>
            <person name="Li X."/>
            <person name="Wang H."/>
            <person name="Chen T."/>
            <person name="Wang W."/>
            <person name="Yang R."/>
        </authorList>
    </citation>
    <scope>NUCLEOTIDE SEQUENCE [LARGE SCALE GENOMIC DNA]</scope>
    <source>
        <strain evidence="5">TTIB1903HZAU</strain>
        <tissue evidence="5">Muscle</tissue>
    </source>
</reference>
<keyword evidence="1 2" id="KW-0694">RNA-binding</keyword>
<dbReference type="Proteomes" id="UP000324632">
    <property type="component" value="Chromosome 14"/>
</dbReference>
<dbReference type="Gene3D" id="3.30.70.330">
    <property type="match status" value="3"/>
</dbReference>
<dbReference type="GO" id="GO:0003723">
    <property type="term" value="F:RNA binding"/>
    <property type="evidence" value="ECO:0007669"/>
    <property type="project" value="UniProtKB-UniRule"/>
</dbReference>
<dbReference type="InterPro" id="IPR052462">
    <property type="entry name" value="SLIRP/GR-RBP-like"/>
</dbReference>
<keyword evidence="6" id="KW-1185">Reference proteome</keyword>
<gene>
    <name evidence="5" type="ORF">E1301_Tti012915</name>
</gene>
<evidence type="ECO:0000259" key="4">
    <source>
        <dbReference type="PROSITE" id="PS50102"/>
    </source>
</evidence>
<accession>A0A5A9NQQ1</accession>
<dbReference type="PROSITE" id="PS50102">
    <property type="entry name" value="RRM"/>
    <property type="match status" value="3"/>
</dbReference>
<sequence length="316" mass="34549">MGQPVKLERVRIKENSKPRKTASDLTNKLLVNNLPFSATEDTLRHMFTKAVSFRMPQKNGKSLGYGYVEFESVEDASNAMKTCKDIEIDGRSVRVEYSYTGQEREDSGSSSNRVFINNMSFIVTEDSVRQVFEKAVAIRIPLDKGQTQNCALLEFNSVEEATQARTCCFKMRIESPSIRVESGIENKKSGKPRGSSEPTKTLCVGGLSENITGQMLKDVFEGSVSARIITDRDTGSSKGFGFVEFNSEEDCKAAREAMEDCEIHGNTVTMYYANAKPGASRAEGKGVSVGSTGRRGGGSRGARGVGRRGGRGAPWN</sequence>
<proteinExistence type="predicted"/>
<evidence type="ECO:0000256" key="3">
    <source>
        <dbReference type="SAM" id="MobiDB-lite"/>
    </source>
</evidence>
<feature type="domain" description="RRM" evidence="4">
    <location>
        <begin position="112"/>
        <end position="185"/>
    </location>
</feature>
<dbReference type="SMART" id="SM00360">
    <property type="entry name" value="RRM"/>
    <property type="match status" value="3"/>
</dbReference>
<dbReference type="Pfam" id="PF00076">
    <property type="entry name" value="RRM_1"/>
    <property type="match status" value="3"/>
</dbReference>
<dbReference type="EMBL" id="SOYY01000014">
    <property type="protein sequence ID" value="KAA0712484.1"/>
    <property type="molecule type" value="Genomic_DNA"/>
</dbReference>
<dbReference type="SUPFAM" id="SSF54928">
    <property type="entry name" value="RNA-binding domain, RBD"/>
    <property type="match status" value="3"/>
</dbReference>
<name>A0A5A9NQQ1_9TELE</name>
<comment type="caution">
    <text evidence="5">The sequence shown here is derived from an EMBL/GenBank/DDBJ whole genome shotgun (WGS) entry which is preliminary data.</text>
</comment>
<dbReference type="AlphaFoldDB" id="A0A5A9NQQ1"/>
<feature type="region of interest" description="Disordered" evidence="3">
    <location>
        <begin position="278"/>
        <end position="316"/>
    </location>
</feature>
<evidence type="ECO:0000313" key="5">
    <source>
        <dbReference type="EMBL" id="KAA0712484.1"/>
    </source>
</evidence>
<evidence type="ECO:0000256" key="2">
    <source>
        <dbReference type="PROSITE-ProRule" id="PRU00176"/>
    </source>
</evidence>
<dbReference type="InterPro" id="IPR000504">
    <property type="entry name" value="RRM_dom"/>
</dbReference>